<keyword evidence="6 7" id="KW-0539">Nucleus</keyword>
<evidence type="ECO:0000313" key="10">
    <source>
        <dbReference type="Proteomes" id="UP000639338"/>
    </source>
</evidence>
<evidence type="ECO:0000256" key="7">
    <source>
        <dbReference type="RuleBase" id="RU367025"/>
    </source>
</evidence>
<dbReference type="InterPro" id="IPR005037">
    <property type="entry name" value="PRP38"/>
</dbReference>
<dbReference type="GO" id="GO:0005681">
    <property type="term" value="C:spliceosomal complex"/>
    <property type="evidence" value="ECO:0007669"/>
    <property type="project" value="UniProtKB-KW"/>
</dbReference>
<gene>
    <name evidence="9" type="ORF">HCN44_009750</name>
</gene>
<dbReference type="OrthoDB" id="190958at2759"/>
<feature type="compositionally biased region" description="Acidic residues" evidence="8">
    <location>
        <begin position="184"/>
        <end position="204"/>
    </location>
</feature>
<feature type="compositionally biased region" description="Basic residues" evidence="8">
    <location>
        <begin position="237"/>
        <end position="246"/>
    </location>
</feature>
<feature type="compositionally biased region" description="Basic and acidic residues" evidence="8">
    <location>
        <begin position="247"/>
        <end position="274"/>
    </location>
</feature>
<accession>A0A834Y5P7</accession>
<feature type="compositionally biased region" description="Basic and acidic residues" evidence="8">
    <location>
        <begin position="282"/>
        <end position="304"/>
    </location>
</feature>
<keyword evidence="5 7" id="KW-0508">mRNA splicing</keyword>
<dbReference type="Proteomes" id="UP000639338">
    <property type="component" value="Unassembled WGS sequence"/>
</dbReference>
<evidence type="ECO:0000313" key="9">
    <source>
        <dbReference type="EMBL" id="KAF7998352.1"/>
    </source>
</evidence>
<dbReference type="PANTHER" id="PTHR23142">
    <property type="entry name" value="PRE-MRNA-SPLICING FACTOR 38A-RELATED"/>
    <property type="match status" value="1"/>
</dbReference>
<evidence type="ECO:0000256" key="6">
    <source>
        <dbReference type="ARBA" id="ARBA00023242"/>
    </source>
</evidence>
<name>A0A834Y5P7_APHGI</name>
<evidence type="ECO:0000256" key="3">
    <source>
        <dbReference type="ARBA" id="ARBA00022664"/>
    </source>
</evidence>
<dbReference type="AlphaFoldDB" id="A0A834Y5P7"/>
<dbReference type="GO" id="GO:0000398">
    <property type="term" value="P:mRNA splicing, via spliceosome"/>
    <property type="evidence" value="ECO:0007669"/>
    <property type="project" value="UniProtKB-UniRule"/>
</dbReference>
<keyword evidence="10" id="KW-1185">Reference proteome</keyword>
<evidence type="ECO:0000256" key="2">
    <source>
        <dbReference type="ARBA" id="ARBA00006164"/>
    </source>
</evidence>
<keyword evidence="3 7" id="KW-0507">mRNA processing</keyword>
<comment type="caution">
    <text evidence="9">The sequence shown here is derived from an EMBL/GenBank/DDBJ whole genome shotgun (WGS) entry which is preliminary data.</text>
</comment>
<proteinExistence type="inferred from homology"/>
<keyword evidence="4 7" id="KW-0747">Spliceosome</keyword>
<sequence>MANRTVKDAKSIRGTNPQYLIEKITRTRIYECKYWKEECFALTAELLVDKAMELRFIGGIFGGNVKPTPFLCLTLKMLQIQPEKDIIVEFIKNEEFKYVRALGALYMRLTGTALDCYKYLEPLFNDSRKLRVQNKQGEFEIIHMDEFIDQLLKDERSCDIILPRIQKRYVLEENNELEARISALEDDMDENIESSDDDDEDDDNVQLPPPTQVSSSSHDDIRKRIDDYERDRNRDRDHRHHRSHDRRRSDRNDRASGRERERSRSRDRERDRHHLSSSSSSSRRERERDRRRRDDRDDRDNHRERRDRRH</sequence>
<dbReference type="EMBL" id="JACMRX010000001">
    <property type="protein sequence ID" value="KAF7998352.1"/>
    <property type="molecule type" value="Genomic_DNA"/>
</dbReference>
<feature type="region of interest" description="Disordered" evidence="8">
    <location>
        <begin position="184"/>
        <end position="310"/>
    </location>
</feature>
<evidence type="ECO:0000256" key="1">
    <source>
        <dbReference type="ARBA" id="ARBA00004123"/>
    </source>
</evidence>
<evidence type="ECO:0000256" key="4">
    <source>
        <dbReference type="ARBA" id="ARBA00022728"/>
    </source>
</evidence>
<protein>
    <recommendedName>
        <fullName evidence="7">Pre-mRNA-splicing factor 38</fullName>
    </recommendedName>
</protein>
<evidence type="ECO:0000256" key="5">
    <source>
        <dbReference type="ARBA" id="ARBA00023187"/>
    </source>
</evidence>
<comment type="function">
    <text evidence="7">Required for pre-mRNA splicing.</text>
</comment>
<comment type="subcellular location">
    <subcellularLocation>
        <location evidence="1 7">Nucleus</location>
    </subcellularLocation>
</comment>
<evidence type="ECO:0000256" key="8">
    <source>
        <dbReference type="SAM" id="MobiDB-lite"/>
    </source>
</evidence>
<organism evidence="9 10">
    <name type="scientific">Aphidius gifuensis</name>
    <name type="common">Parasitoid wasp</name>
    <dbReference type="NCBI Taxonomy" id="684658"/>
    <lineage>
        <taxon>Eukaryota</taxon>
        <taxon>Metazoa</taxon>
        <taxon>Ecdysozoa</taxon>
        <taxon>Arthropoda</taxon>
        <taxon>Hexapoda</taxon>
        <taxon>Insecta</taxon>
        <taxon>Pterygota</taxon>
        <taxon>Neoptera</taxon>
        <taxon>Endopterygota</taxon>
        <taxon>Hymenoptera</taxon>
        <taxon>Apocrita</taxon>
        <taxon>Ichneumonoidea</taxon>
        <taxon>Braconidae</taxon>
        <taxon>Aphidiinae</taxon>
        <taxon>Aphidius</taxon>
    </lineage>
</organism>
<feature type="compositionally biased region" description="Basic and acidic residues" evidence="8">
    <location>
        <begin position="217"/>
        <end position="236"/>
    </location>
</feature>
<reference evidence="9 10" key="1">
    <citation type="submission" date="2020-08" db="EMBL/GenBank/DDBJ databases">
        <title>Aphidius gifuensis genome sequencing and assembly.</title>
        <authorList>
            <person name="Du Z."/>
        </authorList>
    </citation>
    <scope>NUCLEOTIDE SEQUENCE [LARGE SCALE GENOMIC DNA]</scope>
    <source>
        <strain evidence="9">YNYX2018</strain>
        <tissue evidence="9">Adults</tissue>
    </source>
</reference>
<dbReference type="Pfam" id="PF03371">
    <property type="entry name" value="PRP38"/>
    <property type="match status" value="1"/>
</dbReference>
<comment type="similarity">
    <text evidence="2 7">Belongs to the PRP38 family.</text>
</comment>